<reference evidence="2" key="1">
    <citation type="journal article" date="2017" name="Appl. Environ. Microbiol.">
        <title>Genomic analysis of Calderihabitans maritimus KKC1, a thermophilic hydrogenogenic carboxydotrophic bacterium isolated from marine sediment.</title>
        <authorList>
            <person name="Omae K."/>
            <person name="Yoneda Y."/>
            <person name="Fukuyama Y."/>
            <person name="Yoshida T."/>
            <person name="Sako Y."/>
        </authorList>
    </citation>
    <scope>NUCLEOTIDE SEQUENCE [LARGE SCALE GENOMIC DNA]</scope>
    <source>
        <strain evidence="2">KKC1</strain>
    </source>
</reference>
<comment type="caution">
    <text evidence="1">The sequence shown here is derived from an EMBL/GenBank/DDBJ whole genome shotgun (WGS) entry which is preliminary data.</text>
</comment>
<dbReference type="Proteomes" id="UP000197032">
    <property type="component" value="Unassembled WGS sequence"/>
</dbReference>
<name>A0A1Z5HSJ7_9FIRM</name>
<dbReference type="RefSeq" id="WP_088553828.1">
    <property type="nucleotide sequence ID" value="NZ_BDGJ01000084.1"/>
</dbReference>
<protein>
    <submittedName>
        <fullName evidence="1">Uncharacterized protein</fullName>
    </submittedName>
</protein>
<evidence type="ECO:0000313" key="2">
    <source>
        <dbReference type="Proteomes" id="UP000197032"/>
    </source>
</evidence>
<evidence type="ECO:0000313" key="1">
    <source>
        <dbReference type="EMBL" id="GAW92494.1"/>
    </source>
</evidence>
<dbReference type="EMBL" id="BDGJ01000084">
    <property type="protein sequence ID" value="GAW92494.1"/>
    <property type="molecule type" value="Genomic_DNA"/>
</dbReference>
<proteinExistence type="predicted"/>
<dbReference type="OrthoDB" id="1808616at2"/>
<sequence length="77" mass="9061">MSCSSMRHRFKKEKQRGLTFKTAMEIFQNVEGSVAAHKNELKELRQSNANPEEIRHLQEHISDGERLLREISSMRLH</sequence>
<keyword evidence="2" id="KW-1185">Reference proteome</keyword>
<dbReference type="AlphaFoldDB" id="A0A1Z5HSJ7"/>
<gene>
    <name evidence="1" type="ORF">KKC1_16480</name>
</gene>
<organism evidence="1 2">
    <name type="scientific">Calderihabitans maritimus</name>
    <dbReference type="NCBI Taxonomy" id="1246530"/>
    <lineage>
        <taxon>Bacteria</taxon>
        <taxon>Bacillati</taxon>
        <taxon>Bacillota</taxon>
        <taxon>Clostridia</taxon>
        <taxon>Neomoorellales</taxon>
        <taxon>Calderihabitantaceae</taxon>
        <taxon>Calderihabitans</taxon>
    </lineage>
</organism>
<accession>A0A1Z5HSJ7</accession>